<evidence type="ECO:0000313" key="4">
    <source>
        <dbReference type="Proteomes" id="UP001174315"/>
    </source>
</evidence>
<organism evidence="2 3">
    <name type="scientific">Stenotrophomonas indicatrix</name>
    <dbReference type="NCBI Taxonomy" id="2045451"/>
    <lineage>
        <taxon>Bacteria</taxon>
        <taxon>Pseudomonadati</taxon>
        <taxon>Pseudomonadota</taxon>
        <taxon>Gammaproteobacteria</taxon>
        <taxon>Lysobacterales</taxon>
        <taxon>Lysobacteraceae</taxon>
        <taxon>Stenotrophomonas</taxon>
    </lineage>
</organism>
<dbReference type="AlphaFoldDB" id="A0A1W1GY96"/>
<evidence type="ECO:0000313" key="3">
    <source>
        <dbReference type="Proteomes" id="UP000191133"/>
    </source>
</evidence>
<dbReference type="Proteomes" id="UP000191133">
    <property type="component" value="Unassembled WGS sequence"/>
</dbReference>
<protein>
    <submittedName>
        <fullName evidence="1">DUF937 domain-containing protein</fullName>
    </submittedName>
</protein>
<dbReference type="InterPro" id="IPR009282">
    <property type="entry name" value="DUF937"/>
</dbReference>
<reference evidence="2" key="1">
    <citation type="submission" date="2016-10" db="EMBL/GenBank/DDBJ databases">
        <authorList>
            <person name="de Groot N.N."/>
        </authorList>
    </citation>
    <scope>NUCLEOTIDE SEQUENCE [LARGE SCALE GENOMIC DNA]</scope>
    <source>
        <strain evidence="2">92MFCol6.1</strain>
    </source>
</reference>
<accession>A0A1W1GY96</accession>
<dbReference type="GeneID" id="64103842"/>
<proteinExistence type="predicted"/>
<dbReference type="RefSeq" id="WP_025873810.1">
    <property type="nucleotide sequence ID" value="NZ_CBXW010000001.1"/>
</dbReference>
<name>A0A1W1GY96_9GAMM</name>
<reference evidence="3" key="2">
    <citation type="submission" date="2016-10" db="EMBL/GenBank/DDBJ databases">
        <authorList>
            <person name="Varghese N."/>
        </authorList>
    </citation>
    <scope>NUCLEOTIDE SEQUENCE [LARGE SCALE GENOMIC DNA]</scope>
    <source>
        <strain evidence="3">92MFCol6.1</strain>
    </source>
</reference>
<gene>
    <name evidence="1" type="ORF">Q0S36_03340</name>
    <name evidence="2" type="ORF">SAMN04488690_1931</name>
</gene>
<dbReference type="Pfam" id="PF06078">
    <property type="entry name" value="DUF937"/>
    <property type="match status" value="1"/>
</dbReference>
<dbReference type="EMBL" id="FWEU01000002">
    <property type="protein sequence ID" value="SLM24211.1"/>
    <property type="molecule type" value="Genomic_DNA"/>
</dbReference>
<reference evidence="1" key="3">
    <citation type="submission" date="2023-07" db="EMBL/GenBank/DDBJ databases">
        <title>Stenotrophomonas isolates from soil.</title>
        <authorList>
            <person name="Sharma V."/>
            <person name="Zur-Pinska J."/>
            <person name="Hay A.G."/>
        </authorList>
    </citation>
    <scope>NUCLEOTIDE SEQUENCE</scope>
    <source>
        <strain evidence="1">C2</strain>
    </source>
</reference>
<sequence length="207" mass="20230">MNTESLAASLFQQLQQGQGLQQVSQQLGLDSSQATQAVGSALPLLLGAMGQNASEPQGAQSLLNALQRDHLGSGGGGGAGGGFDIGSILGAVMGGGGGNATNGAGILGHVFGGQTSQAAEVLGQKTGLDSGRSSQLLAILAPIVMSFLAQRFAQSGNAGQLSQALGQEAQQSGGGIGSLLGGALDQDGDGQFGASDLFKLGAGLLKR</sequence>
<evidence type="ECO:0000313" key="2">
    <source>
        <dbReference type="EMBL" id="SLM24211.1"/>
    </source>
</evidence>
<keyword evidence="4" id="KW-1185">Reference proteome</keyword>
<evidence type="ECO:0000313" key="1">
    <source>
        <dbReference type="EMBL" id="MDN8668363.1"/>
    </source>
</evidence>
<dbReference type="EMBL" id="JAUKNN010000005">
    <property type="protein sequence ID" value="MDN8668363.1"/>
    <property type="molecule type" value="Genomic_DNA"/>
</dbReference>
<dbReference type="Proteomes" id="UP001174315">
    <property type="component" value="Unassembled WGS sequence"/>
</dbReference>